<gene>
    <name evidence="1" type="ORF">ATN84_16895</name>
</gene>
<proteinExistence type="predicted"/>
<accession>A0A135HR54</accession>
<evidence type="ECO:0000313" key="2">
    <source>
        <dbReference type="Proteomes" id="UP000070107"/>
    </source>
</evidence>
<comment type="caution">
    <text evidence="1">The sequence shown here is derived from an EMBL/GenBank/DDBJ whole genome shotgun (WGS) entry which is preliminary data.</text>
</comment>
<dbReference type="Proteomes" id="UP000070107">
    <property type="component" value="Unassembled WGS sequence"/>
</dbReference>
<dbReference type="STRING" id="1494590.ATN84_16895"/>
<sequence length="138" mass="15911">MSNYDDIQTAAVIRYPYLWARQARKGATEGRKDRPVAVGVRLARPDGDLVLFFPITTKQPEQARFAAEIPAMEKRRAGLDADLHLWIVLDEFNTDIVGRSFYIEPEPPIGQFSKAFFLPLLREFIARRKSFTEISRIR</sequence>
<dbReference type="AlphaFoldDB" id="A0A135HR54"/>
<name>A0A135HR54_9HYPH</name>
<evidence type="ECO:0000313" key="1">
    <source>
        <dbReference type="EMBL" id="KXF75666.1"/>
    </source>
</evidence>
<dbReference type="RefSeq" id="WP_068883793.1">
    <property type="nucleotide sequence ID" value="NZ_LNTU01000037.1"/>
</dbReference>
<reference evidence="1 2" key="1">
    <citation type="submission" date="2015-11" db="EMBL/GenBank/DDBJ databases">
        <title>Draft genome sequence of Paramesorhizobium deserti A-3-E, a strain highly resistant to diverse beta-lactam antibiotics.</title>
        <authorList>
            <person name="Lv R."/>
            <person name="Yang X."/>
            <person name="Fang N."/>
            <person name="Guo J."/>
            <person name="Luo X."/>
            <person name="Peng F."/>
            <person name="Yang R."/>
            <person name="Cui Y."/>
            <person name="Fang C."/>
            <person name="Song Y."/>
        </authorList>
    </citation>
    <scope>NUCLEOTIDE SEQUENCE [LARGE SCALE GENOMIC DNA]</scope>
    <source>
        <strain evidence="1 2">A-3-E</strain>
    </source>
</reference>
<protein>
    <recommendedName>
        <fullName evidence="3">Growth inhibitor PemK</fullName>
    </recommendedName>
</protein>
<dbReference type="OrthoDB" id="7432864at2"/>
<organism evidence="1 2">
    <name type="scientific">Paramesorhizobium deserti</name>
    <dbReference type="NCBI Taxonomy" id="1494590"/>
    <lineage>
        <taxon>Bacteria</taxon>
        <taxon>Pseudomonadati</taxon>
        <taxon>Pseudomonadota</taxon>
        <taxon>Alphaproteobacteria</taxon>
        <taxon>Hyphomicrobiales</taxon>
        <taxon>Phyllobacteriaceae</taxon>
        <taxon>Paramesorhizobium</taxon>
    </lineage>
</organism>
<dbReference type="EMBL" id="LNTU01000037">
    <property type="protein sequence ID" value="KXF75666.1"/>
    <property type="molecule type" value="Genomic_DNA"/>
</dbReference>
<keyword evidence="2" id="KW-1185">Reference proteome</keyword>
<evidence type="ECO:0008006" key="3">
    <source>
        <dbReference type="Google" id="ProtNLM"/>
    </source>
</evidence>